<keyword evidence="2" id="KW-1185">Reference proteome</keyword>
<dbReference type="PANTHER" id="PTHR47150">
    <property type="entry name" value="OS12G0169200 PROTEIN"/>
    <property type="match status" value="1"/>
</dbReference>
<dbReference type="PANTHER" id="PTHR47150:SF5">
    <property type="entry name" value="OS07G0546750 PROTEIN"/>
    <property type="match status" value="1"/>
</dbReference>
<accession>A0A9R1XWT9</accession>
<evidence type="ECO:0000313" key="1">
    <source>
        <dbReference type="EMBL" id="KAJ0222962.1"/>
    </source>
</evidence>
<dbReference type="Pfam" id="PF04827">
    <property type="entry name" value="Plant_tran"/>
    <property type="match status" value="1"/>
</dbReference>
<reference evidence="1 2" key="1">
    <citation type="journal article" date="2017" name="Nat. Commun.">
        <title>Genome assembly with in vitro proximity ligation data and whole-genome triplication in lettuce.</title>
        <authorList>
            <person name="Reyes-Chin-Wo S."/>
            <person name="Wang Z."/>
            <person name="Yang X."/>
            <person name="Kozik A."/>
            <person name="Arikit S."/>
            <person name="Song C."/>
            <person name="Xia L."/>
            <person name="Froenicke L."/>
            <person name="Lavelle D.O."/>
            <person name="Truco M.J."/>
            <person name="Xia R."/>
            <person name="Zhu S."/>
            <person name="Xu C."/>
            <person name="Xu H."/>
            <person name="Xu X."/>
            <person name="Cox K."/>
            <person name="Korf I."/>
            <person name="Meyers B.C."/>
            <person name="Michelmore R.W."/>
        </authorList>
    </citation>
    <scope>NUCLEOTIDE SEQUENCE [LARGE SCALE GENOMIC DNA]</scope>
    <source>
        <strain evidence="2">cv. Salinas</strain>
        <tissue evidence="1">Seedlings</tissue>
    </source>
</reference>
<dbReference type="InterPro" id="IPR006912">
    <property type="entry name" value="Harbinger_derived_prot"/>
</dbReference>
<proteinExistence type="predicted"/>
<dbReference type="EMBL" id="NBSK02000002">
    <property type="protein sequence ID" value="KAJ0222962.1"/>
    <property type="molecule type" value="Genomic_DNA"/>
</dbReference>
<dbReference type="AlphaFoldDB" id="A0A9R1XWT9"/>
<dbReference type="Proteomes" id="UP000235145">
    <property type="component" value="Unassembled WGS sequence"/>
</dbReference>
<organism evidence="1 2">
    <name type="scientific">Lactuca sativa</name>
    <name type="common">Garden lettuce</name>
    <dbReference type="NCBI Taxonomy" id="4236"/>
    <lineage>
        <taxon>Eukaryota</taxon>
        <taxon>Viridiplantae</taxon>
        <taxon>Streptophyta</taxon>
        <taxon>Embryophyta</taxon>
        <taxon>Tracheophyta</taxon>
        <taxon>Spermatophyta</taxon>
        <taxon>Magnoliopsida</taxon>
        <taxon>eudicotyledons</taxon>
        <taxon>Gunneridae</taxon>
        <taxon>Pentapetalae</taxon>
        <taxon>asterids</taxon>
        <taxon>campanulids</taxon>
        <taxon>Asterales</taxon>
        <taxon>Asteraceae</taxon>
        <taxon>Cichorioideae</taxon>
        <taxon>Cichorieae</taxon>
        <taxon>Lactucinae</taxon>
        <taxon>Lactuca</taxon>
    </lineage>
</organism>
<gene>
    <name evidence="1" type="ORF">LSAT_V11C200093520</name>
</gene>
<name>A0A9R1XWT9_LACSA</name>
<comment type="caution">
    <text evidence="1">The sequence shown here is derived from an EMBL/GenBank/DDBJ whole genome shotgun (WGS) entry which is preliminary data.</text>
</comment>
<protein>
    <submittedName>
        <fullName evidence="1">Uncharacterized protein</fullName>
    </submittedName>
</protein>
<sequence length="237" mass="28048">MINVATMRMLAYGVAADIVDEYLLCENQPLKTFSGYFILDNNESFHCVKTFNGYFILDNNEDFQHAIFGLPGTLNDINMLDRSPIFHDVLEGRAQKVNFQVNGNNYNLGYYLIMEFILIRLLLDRNMHYLRINKRQLGKMLKERLVYYNQQIMRPCVIMHNMIVKDELHSYIRQFDYTNNDVNFNIVRLEISRNHLPSYEMYIRSHTKICNISINHQLQANLIGEIWNRFGGEKSED</sequence>
<evidence type="ECO:0000313" key="2">
    <source>
        <dbReference type="Proteomes" id="UP000235145"/>
    </source>
</evidence>